<dbReference type="Proteomes" id="UP000025229">
    <property type="component" value="Chromosome"/>
</dbReference>
<sequence>MDLNTIGRLLVLGALGLLVLGGLFLLLGRFGLDRLPGDLVFRRGGMTVYFPIGLMILLSIVGTILLNLFFRR</sequence>
<dbReference type="KEGG" id="rrd:RradSPS_1325"/>
<feature type="transmembrane region" description="Helical" evidence="1">
    <location>
        <begin position="9"/>
        <end position="28"/>
    </location>
</feature>
<evidence type="ECO:0000256" key="1">
    <source>
        <dbReference type="SAM" id="Phobius"/>
    </source>
</evidence>
<keyword evidence="1" id="KW-0812">Transmembrane</keyword>
<dbReference type="Proteomes" id="UP001281130">
    <property type="component" value="Unassembled WGS sequence"/>
</dbReference>
<keyword evidence="1" id="KW-0472">Membrane</keyword>
<dbReference type="PANTHER" id="PTHR36443:SF1">
    <property type="entry name" value="BSR5223 PROTEIN"/>
    <property type="match status" value="1"/>
</dbReference>
<dbReference type="PATRIC" id="fig|42256.3.peg.1342"/>
<dbReference type="EMBL" id="JAWXXX010000001">
    <property type="protein sequence ID" value="MDX5894015.1"/>
    <property type="molecule type" value="Genomic_DNA"/>
</dbReference>
<dbReference type="OrthoDB" id="5245147at2"/>
<organism evidence="2 4">
    <name type="scientific">Rubrobacter radiotolerans</name>
    <name type="common">Arthrobacter radiotolerans</name>
    <dbReference type="NCBI Taxonomy" id="42256"/>
    <lineage>
        <taxon>Bacteria</taxon>
        <taxon>Bacillati</taxon>
        <taxon>Actinomycetota</taxon>
        <taxon>Rubrobacteria</taxon>
        <taxon>Rubrobacterales</taxon>
        <taxon>Rubrobacteraceae</taxon>
        <taxon>Rubrobacter</taxon>
    </lineage>
</organism>
<protein>
    <submittedName>
        <fullName evidence="3">DUF2905 domain-containing protein</fullName>
    </submittedName>
</protein>
<dbReference type="InterPro" id="IPR021320">
    <property type="entry name" value="DUF2905"/>
</dbReference>
<dbReference type="EMBL" id="CP007514">
    <property type="protein sequence ID" value="AHY46608.1"/>
    <property type="molecule type" value="Genomic_DNA"/>
</dbReference>
<evidence type="ECO:0000313" key="3">
    <source>
        <dbReference type="EMBL" id="MDX5894015.1"/>
    </source>
</evidence>
<dbReference type="RefSeq" id="WP_038681540.1">
    <property type="nucleotide sequence ID" value="NZ_CP007514.1"/>
</dbReference>
<gene>
    <name evidence="2" type="ORF">RradSPS_1325</name>
    <name evidence="3" type="ORF">SIL72_08240</name>
</gene>
<reference evidence="3" key="2">
    <citation type="submission" date="2023-11" db="EMBL/GenBank/DDBJ databases">
        <title>MicrobeMod: A computational toolkit for identifying prokaryotic methylation and restriction-modification with nanopore sequencing.</title>
        <authorList>
            <person name="Crits-Christoph A."/>
            <person name="Kang S.C."/>
            <person name="Lee H."/>
            <person name="Ostrov N."/>
        </authorList>
    </citation>
    <scope>NUCLEOTIDE SEQUENCE</scope>
    <source>
        <strain evidence="3">ATCC 51242</strain>
    </source>
</reference>
<keyword evidence="4" id="KW-1185">Reference proteome</keyword>
<name>A0A023X2R3_RUBRA</name>
<reference evidence="2 4" key="1">
    <citation type="submission" date="2014-03" db="EMBL/GenBank/DDBJ databases">
        <title>Complete genome sequence of the Radio-Resistant Rubrobacter radiotolerans RSPS-4.</title>
        <authorList>
            <person name="Egas C.C."/>
            <person name="Barroso C.C."/>
            <person name="Froufe H.J.C."/>
            <person name="Pacheco J.J."/>
            <person name="Albuquerque L.L."/>
            <person name="da Costa M.M.S."/>
        </authorList>
    </citation>
    <scope>NUCLEOTIDE SEQUENCE [LARGE SCALE GENOMIC DNA]</scope>
    <source>
        <strain evidence="2 4">RSPS-4</strain>
    </source>
</reference>
<proteinExistence type="predicted"/>
<feature type="transmembrane region" description="Helical" evidence="1">
    <location>
        <begin position="48"/>
        <end position="70"/>
    </location>
</feature>
<evidence type="ECO:0000313" key="4">
    <source>
        <dbReference type="Proteomes" id="UP000025229"/>
    </source>
</evidence>
<keyword evidence="1" id="KW-1133">Transmembrane helix</keyword>
<dbReference type="AlphaFoldDB" id="A0A023X2R3"/>
<accession>A0A023X2R3</accession>
<dbReference type="Pfam" id="PF11146">
    <property type="entry name" value="DUF2905"/>
    <property type="match status" value="1"/>
</dbReference>
<dbReference type="STRING" id="42256.RradSPS_1325"/>
<dbReference type="PANTHER" id="PTHR36443">
    <property type="entry name" value="BSR5223 PROTEIN"/>
    <property type="match status" value="1"/>
</dbReference>
<evidence type="ECO:0000313" key="2">
    <source>
        <dbReference type="EMBL" id="AHY46608.1"/>
    </source>
</evidence>
<dbReference type="HOGENOM" id="CLU_181383_1_1_11"/>